<dbReference type="PROSITE" id="PS50005">
    <property type="entry name" value="TPR"/>
    <property type="match status" value="1"/>
</dbReference>
<dbReference type="Gene3D" id="1.25.40.10">
    <property type="entry name" value="Tetratricopeptide repeat domain"/>
    <property type="match status" value="1"/>
</dbReference>
<keyword evidence="5" id="KW-0472">Membrane</keyword>
<dbReference type="InterPro" id="IPR019734">
    <property type="entry name" value="TPR_rpt"/>
</dbReference>
<evidence type="ECO:0000256" key="5">
    <source>
        <dbReference type="SAM" id="Phobius"/>
    </source>
</evidence>
<feature type="repeat" description="TPR" evidence="3">
    <location>
        <begin position="22"/>
        <end position="55"/>
    </location>
</feature>
<dbReference type="KEGG" id="samy:DB32_008741"/>
<evidence type="ECO:0000256" key="2">
    <source>
        <dbReference type="ARBA" id="ARBA00022803"/>
    </source>
</evidence>
<dbReference type="Proteomes" id="UP000034883">
    <property type="component" value="Chromosome"/>
</dbReference>
<feature type="region of interest" description="Disordered" evidence="4">
    <location>
        <begin position="1"/>
        <end position="21"/>
    </location>
</feature>
<dbReference type="EMBL" id="CP011125">
    <property type="protein sequence ID" value="AKF11592.1"/>
    <property type="molecule type" value="Genomic_DNA"/>
</dbReference>
<evidence type="ECO:0000313" key="7">
    <source>
        <dbReference type="Proteomes" id="UP000034883"/>
    </source>
</evidence>
<protein>
    <recommendedName>
        <fullName evidence="8">Tetratricopeptide repeat protein</fullName>
    </recommendedName>
</protein>
<gene>
    <name evidence="6" type="ORF">DB32_008741</name>
</gene>
<organism evidence="6 7">
    <name type="scientific">Sandaracinus amylolyticus</name>
    <dbReference type="NCBI Taxonomy" id="927083"/>
    <lineage>
        <taxon>Bacteria</taxon>
        <taxon>Pseudomonadati</taxon>
        <taxon>Myxococcota</taxon>
        <taxon>Polyangia</taxon>
        <taxon>Polyangiales</taxon>
        <taxon>Sandaracinaceae</taxon>
        <taxon>Sandaracinus</taxon>
    </lineage>
</organism>
<evidence type="ECO:0008006" key="8">
    <source>
        <dbReference type="Google" id="ProtNLM"/>
    </source>
</evidence>
<feature type="region of interest" description="Disordered" evidence="4">
    <location>
        <begin position="126"/>
        <end position="145"/>
    </location>
</feature>
<reference evidence="6 7" key="1">
    <citation type="submission" date="2015-03" db="EMBL/GenBank/DDBJ databases">
        <title>Genome assembly of Sandaracinus amylolyticus DSM 53668.</title>
        <authorList>
            <person name="Sharma G."/>
            <person name="Subramanian S."/>
        </authorList>
    </citation>
    <scope>NUCLEOTIDE SEQUENCE [LARGE SCALE GENOMIC DNA]</scope>
    <source>
        <strain evidence="6 7">DSM 53668</strain>
    </source>
</reference>
<keyword evidence="1" id="KW-0677">Repeat</keyword>
<dbReference type="InterPro" id="IPR013105">
    <property type="entry name" value="TPR_2"/>
</dbReference>
<proteinExistence type="predicted"/>
<evidence type="ECO:0000256" key="3">
    <source>
        <dbReference type="PROSITE-ProRule" id="PRU00339"/>
    </source>
</evidence>
<evidence type="ECO:0000313" key="6">
    <source>
        <dbReference type="EMBL" id="AKF11592.1"/>
    </source>
</evidence>
<name>A0A0F6WAI5_9BACT</name>
<keyword evidence="7" id="KW-1185">Reference proteome</keyword>
<accession>A0A0F6WAI5</accession>
<evidence type="ECO:0000256" key="1">
    <source>
        <dbReference type="ARBA" id="ARBA00022737"/>
    </source>
</evidence>
<feature type="compositionally biased region" description="Low complexity" evidence="4">
    <location>
        <begin position="126"/>
        <end position="137"/>
    </location>
</feature>
<dbReference type="Pfam" id="PF07719">
    <property type="entry name" value="TPR_2"/>
    <property type="match status" value="1"/>
</dbReference>
<sequence length="202" mass="21206">MAAQDGTPPASSSQSSSRDAEARALFEAGRVAFADGRFEDALEYFERSHELSGRPELLYNIGTSSDRLRREREAVSAFEAYLAALPDAPNRREVEGRLRVLREEIAREDEQAAAVAAAEAAAAQDAASAPSAAPASESAERDDGGGEDVLTSWWLWTIIGVVVAGGVAGAVVAATTTREDVYPPYVTGDGGAIAITLTVPIP</sequence>
<evidence type="ECO:0000256" key="4">
    <source>
        <dbReference type="SAM" id="MobiDB-lite"/>
    </source>
</evidence>
<feature type="transmembrane region" description="Helical" evidence="5">
    <location>
        <begin position="153"/>
        <end position="174"/>
    </location>
</feature>
<keyword evidence="5" id="KW-0812">Transmembrane</keyword>
<dbReference type="InterPro" id="IPR011990">
    <property type="entry name" value="TPR-like_helical_dom_sf"/>
</dbReference>
<keyword evidence="5" id="KW-1133">Transmembrane helix</keyword>
<dbReference type="SUPFAM" id="SSF48452">
    <property type="entry name" value="TPR-like"/>
    <property type="match status" value="1"/>
</dbReference>
<dbReference type="AlphaFoldDB" id="A0A0F6WAI5"/>
<keyword evidence="2 3" id="KW-0802">TPR repeat</keyword>